<reference evidence="2 3" key="1">
    <citation type="submission" date="2016-10" db="EMBL/GenBank/DDBJ databases">
        <authorList>
            <person name="Cai Z."/>
        </authorList>
    </citation>
    <scope>NUCLEOTIDE SEQUENCE [LARGE SCALE GENOMIC DNA]</scope>
</reference>
<evidence type="ECO:0000256" key="1">
    <source>
        <dbReference type="SAM" id="Phobius"/>
    </source>
</evidence>
<proteinExistence type="predicted"/>
<keyword evidence="3" id="KW-1185">Reference proteome</keyword>
<gene>
    <name evidence="2" type="ORF">BQ4739_LOCUS2602</name>
</gene>
<sequence>MSTQVALEIDAEGHSASDTASVRSTAVQKNGNNAAAIACASAAGASAADLSAPEDASDASVVPAAAPAAAAAAAAAAAVAGGGHPEDVTAWQNFWGLVLLYFIGLPFLLPLGLVSLLGKVLSWCNRYFGKAVAARLVPVEFKYTFIWPLAGPFAYFKLSEV</sequence>
<keyword evidence="1" id="KW-0812">Transmembrane</keyword>
<evidence type="ECO:0000313" key="3">
    <source>
        <dbReference type="Proteomes" id="UP000256970"/>
    </source>
</evidence>
<dbReference type="EMBL" id="FNXT01000197">
    <property type="protein sequence ID" value="SZX62059.1"/>
    <property type="molecule type" value="Genomic_DNA"/>
</dbReference>
<keyword evidence="1" id="KW-1133">Transmembrane helix</keyword>
<evidence type="ECO:0000313" key="2">
    <source>
        <dbReference type="EMBL" id="SZX62059.1"/>
    </source>
</evidence>
<keyword evidence="1" id="KW-0472">Membrane</keyword>
<feature type="transmembrane region" description="Helical" evidence="1">
    <location>
        <begin position="94"/>
        <end position="117"/>
    </location>
</feature>
<dbReference type="AlphaFoldDB" id="A0A383VBC1"/>
<accession>A0A383VBC1</accession>
<protein>
    <submittedName>
        <fullName evidence="2">Uncharacterized protein</fullName>
    </submittedName>
</protein>
<dbReference type="Proteomes" id="UP000256970">
    <property type="component" value="Unassembled WGS sequence"/>
</dbReference>
<organism evidence="2 3">
    <name type="scientific">Tetradesmus obliquus</name>
    <name type="common">Green alga</name>
    <name type="synonym">Acutodesmus obliquus</name>
    <dbReference type="NCBI Taxonomy" id="3088"/>
    <lineage>
        <taxon>Eukaryota</taxon>
        <taxon>Viridiplantae</taxon>
        <taxon>Chlorophyta</taxon>
        <taxon>core chlorophytes</taxon>
        <taxon>Chlorophyceae</taxon>
        <taxon>CS clade</taxon>
        <taxon>Sphaeropleales</taxon>
        <taxon>Scenedesmaceae</taxon>
        <taxon>Tetradesmus</taxon>
    </lineage>
</organism>
<name>A0A383VBC1_TETOB</name>